<evidence type="ECO:0000256" key="6">
    <source>
        <dbReference type="ARBA" id="ARBA00069872"/>
    </source>
</evidence>
<gene>
    <name evidence="11" type="primary">rpl2</name>
</gene>
<dbReference type="NCBIfam" id="TIGR01171">
    <property type="entry name" value="rplB_bact"/>
    <property type="match status" value="1"/>
</dbReference>
<dbReference type="GO" id="GO:0003723">
    <property type="term" value="F:RNA binding"/>
    <property type="evidence" value="ECO:0007669"/>
    <property type="project" value="InterPro"/>
</dbReference>
<dbReference type="InterPro" id="IPR022671">
    <property type="entry name" value="Ribosomal_uL2_CS"/>
</dbReference>
<dbReference type="GO" id="GO:0003735">
    <property type="term" value="F:structural constituent of ribosome"/>
    <property type="evidence" value="ECO:0007669"/>
    <property type="project" value="InterPro"/>
</dbReference>
<dbReference type="InterPro" id="IPR014726">
    <property type="entry name" value="Ribosomal_uL2_dom3"/>
</dbReference>
<dbReference type="InterPro" id="IPR022666">
    <property type="entry name" value="Ribosomal_uL2_RNA-bd_dom"/>
</dbReference>
<dbReference type="InterPro" id="IPR002171">
    <property type="entry name" value="Ribosomal_uL2"/>
</dbReference>
<dbReference type="InterPro" id="IPR014722">
    <property type="entry name" value="Rib_uL2_dom2"/>
</dbReference>
<dbReference type="SMART" id="SM01382">
    <property type="entry name" value="Ribosomal_L2_C"/>
    <property type="match status" value="1"/>
</dbReference>
<dbReference type="InterPro" id="IPR022669">
    <property type="entry name" value="Ribosomal_uL2_C"/>
</dbReference>
<comment type="subcellular location">
    <subcellularLocation>
        <location evidence="1">Mitochondrion</location>
    </subcellularLocation>
</comment>
<dbReference type="Pfam" id="PF03947">
    <property type="entry name" value="Ribosomal_L2_C"/>
    <property type="match status" value="1"/>
</dbReference>
<reference evidence="11" key="1">
    <citation type="journal article" date="2020" name="New Phytol.">
        <title>Towards a plant model for enigmatic U-to-C RNA editing: the organelle genomes, transcriptomes, editomes and candidate RNA editing factors in the hornwort Anthoceros agrestis.</title>
        <authorList>
            <person name="Gerke P."/>
            <person name="Szovenyi P."/>
            <person name="Neubauer A."/>
            <person name="Lenz H."/>
            <person name="Gutmann B."/>
            <person name="McDowell R."/>
            <person name="Small I."/>
            <person name="Schallenberg-Rudinger M."/>
            <person name="Knoop V."/>
        </authorList>
    </citation>
    <scope>NUCLEOTIDE SEQUENCE</scope>
</reference>
<dbReference type="Gene3D" id="4.10.950.10">
    <property type="entry name" value="Ribosomal protein L2, domain 3"/>
    <property type="match status" value="1"/>
</dbReference>
<evidence type="ECO:0000256" key="2">
    <source>
        <dbReference type="ARBA" id="ARBA00005636"/>
    </source>
</evidence>
<dbReference type="PANTHER" id="PTHR13691">
    <property type="entry name" value="RIBOSOMAL PROTEIN L2"/>
    <property type="match status" value="1"/>
</dbReference>
<dbReference type="Gene3D" id="2.30.30.30">
    <property type="match status" value="1"/>
</dbReference>
<dbReference type="Pfam" id="PF00181">
    <property type="entry name" value="Ribosomal_L2_N"/>
    <property type="match status" value="1"/>
</dbReference>
<dbReference type="PANTHER" id="PTHR13691:SF72">
    <property type="entry name" value="EXPRESSED PROTEIN"/>
    <property type="match status" value="1"/>
</dbReference>
<feature type="compositionally biased region" description="Basic and acidic residues" evidence="8">
    <location>
        <begin position="521"/>
        <end position="531"/>
    </location>
</feature>
<feature type="domain" description="Large ribosomal subunit protein uL2 RNA-binding" evidence="10">
    <location>
        <begin position="24"/>
        <end position="84"/>
    </location>
</feature>
<comment type="similarity">
    <text evidence="2">Belongs to the universal ribosomal protein uL2 family.</text>
</comment>
<geneLocation type="mitochondrion" evidence="11"/>
<dbReference type="FunFam" id="4.10.950.10:FF:000001">
    <property type="entry name" value="50S ribosomal protein L2"/>
    <property type="match status" value="1"/>
</dbReference>
<accession>A0A6B9PT74</accession>
<dbReference type="GO" id="GO:0016740">
    <property type="term" value="F:transferase activity"/>
    <property type="evidence" value="ECO:0007669"/>
    <property type="project" value="InterPro"/>
</dbReference>
<evidence type="ECO:0000256" key="4">
    <source>
        <dbReference type="ARBA" id="ARBA00023128"/>
    </source>
</evidence>
<dbReference type="InterPro" id="IPR005880">
    <property type="entry name" value="Ribosomal_uL2_bac/org-type"/>
</dbReference>
<dbReference type="GO" id="GO:0005762">
    <property type="term" value="C:mitochondrial large ribosomal subunit"/>
    <property type="evidence" value="ECO:0007669"/>
    <property type="project" value="TreeGrafter"/>
</dbReference>
<dbReference type="Gene3D" id="2.40.50.140">
    <property type="entry name" value="Nucleic acid-binding proteins"/>
    <property type="match status" value="1"/>
</dbReference>
<keyword evidence="5" id="KW-0687">Ribonucleoprotein</keyword>
<evidence type="ECO:0000256" key="5">
    <source>
        <dbReference type="ARBA" id="ARBA00023274"/>
    </source>
</evidence>
<feature type="region of interest" description="Disordered" evidence="8">
    <location>
        <begin position="376"/>
        <end position="396"/>
    </location>
</feature>
<evidence type="ECO:0000313" key="11">
    <source>
        <dbReference type="EMBL" id="QHD46953.1"/>
    </source>
</evidence>
<organism evidence="11">
    <name type="scientific">Anthoceros agrestis</name>
    <dbReference type="NCBI Taxonomy" id="41834"/>
    <lineage>
        <taxon>Eukaryota</taxon>
        <taxon>Viridiplantae</taxon>
        <taxon>Streptophyta</taxon>
        <taxon>Embryophyta</taxon>
        <taxon>Anthocerotophyta</taxon>
        <taxon>Anthocerotopsida</taxon>
        <taxon>Anthocerotidae</taxon>
        <taxon>Anthocerotales</taxon>
        <taxon>Anthocerotaceae</taxon>
        <taxon>Anthoceros</taxon>
    </lineage>
</organism>
<dbReference type="SUPFAM" id="SSF50104">
    <property type="entry name" value="Translation proteins SH3-like domain"/>
    <property type="match status" value="1"/>
</dbReference>
<evidence type="ECO:0000259" key="10">
    <source>
        <dbReference type="SMART" id="SM01383"/>
    </source>
</evidence>
<feature type="domain" description="Large ribosomal subunit protein uL2 C-terminal" evidence="9">
    <location>
        <begin position="414"/>
        <end position="544"/>
    </location>
</feature>
<evidence type="ECO:0000256" key="8">
    <source>
        <dbReference type="SAM" id="MobiDB-lite"/>
    </source>
</evidence>
<dbReference type="EMBL" id="MK087647">
    <property type="protein sequence ID" value="QHD46953.1"/>
    <property type="molecule type" value="Genomic_DNA"/>
</dbReference>
<reference evidence="11" key="2">
    <citation type="journal article" date="2020" name="Nucleic Acids Res.">
        <title>A functional twintron, 'zombie' twintrons and a hypermobile group II intron invading itself in plant mitochondria.</title>
        <authorList>
            <person name="Zumkeller S."/>
            <person name="Gerke P."/>
            <person name="Knoop V."/>
        </authorList>
    </citation>
    <scope>NUCLEOTIDE SEQUENCE</scope>
</reference>
<protein>
    <recommendedName>
        <fullName evidence="6">Large ribosomal subunit protein uL2m</fullName>
    </recommendedName>
    <alternativeName>
        <fullName evidence="7">60S ribosomal protein L2, mitochondrial</fullName>
    </alternativeName>
</protein>
<dbReference type="FunFam" id="2.30.30.30:FF:000001">
    <property type="entry name" value="50S ribosomal protein L2"/>
    <property type="match status" value="1"/>
</dbReference>
<dbReference type="FunFam" id="2.40.50.140:FF:000254">
    <property type="entry name" value="Ribosomal protein L2 mitochondrion"/>
    <property type="match status" value="1"/>
</dbReference>
<keyword evidence="4 11" id="KW-0496">Mitochondrion</keyword>
<keyword evidence="3 11" id="KW-0689">Ribosomal protein</keyword>
<dbReference type="PROSITE" id="PS00467">
    <property type="entry name" value="RIBOSOMAL_L2"/>
    <property type="match status" value="1"/>
</dbReference>
<sequence>MRNSCWKRKALKQLTFSFRRGSAGRNASGRITVFHRGSGSKRLQRKIDLKRSTSSLGIVERIEYDPNRSSWIALVRWTEGAVLCPGKRKALYEAKSGKDKNALCAAAVIKKRFFSALLSLPRNTVDLTLSMDALAGSEKNKRFSVCTFSASQMIGGPGARNTTKENVFATRNVEHDALSMAPFFSFSSLPERAQRIKYAFFSAPCSEKAERKTAPFGLFGSFLVLPRLAVAGTKFALFASRMGGLKKQNTFSQSEGGRWRTHSVLWAQRIKRKAFSWLNESFWPRKRIFLKKTKKTEAFQVDRAPFTYILASDQLETGKTVMNCDWSKSSTSFNYHEPSDNLIAETDLRLQDHFVRSTATEPSAFVGKANEEPIRSLSLEEPTQEGGEAASSWPHAKEDYASSENQYILDSYYEMVGNCIPLANIPIGTWVHNIEWNPGQGAKLTRAAGTFAEIIKKVGNTPECIVRLPSGVDKLIDSRCRATIGIVSNPNRSKRKLHKAGQSRWLGKRPIVRGVAMNPVDHPHGGGEGRTKGGRPSVSPWGKPTKGGFKTVVRKHRN</sequence>
<dbReference type="AlphaFoldDB" id="A0A6B9PT74"/>
<proteinExistence type="inferred from homology"/>
<dbReference type="InterPro" id="IPR008991">
    <property type="entry name" value="Translation_prot_SH3-like_sf"/>
</dbReference>
<evidence type="ECO:0000256" key="3">
    <source>
        <dbReference type="ARBA" id="ARBA00022980"/>
    </source>
</evidence>
<dbReference type="SMART" id="SM01383">
    <property type="entry name" value="Ribosomal_L2"/>
    <property type="match status" value="1"/>
</dbReference>
<dbReference type="GO" id="GO:0032543">
    <property type="term" value="P:mitochondrial translation"/>
    <property type="evidence" value="ECO:0007669"/>
    <property type="project" value="TreeGrafter"/>
</dbReference>
<dbReference type="InterPro" id="IPR012340">
    <property type="entry name" value="NA-bd_OB-fold"/>
</dbReference>
<name>A0A6B9PT74_9EMBR</name>
<dbReference type="SUPFAM" id="SSF50249">
    <property type="entry name" value="Nucleic acid-binding proteins"/>
    <property type="match status" value="1"/>
</dbReference>
<feature type="region of interest" description="Disordered" evidence="8">
    <location>
        <begin position="516"/>
        <end position="558"/>
    </location>
</feature>
<evidence type="ECO:0000259" key="9">
    <source>
        <dbReference type="SMART" id="SM01382"/>
    </source>
</evidence>
<evidence type="ECO:0000256" key="1">
    <source>
        <dbReference type="ARBA" id="ARBA00004173"/>
    </source>
</evidence>
<evidence type="ECO:0000256" key="7">
    <source>
        <dbReference type="ARBA" id="ARBA00078513"/>
    </source>
</evidence>